<dbReference type="AlphaFoldDB" id="X0U7C3"/>
<protein>
    <submittedName>
        <fullName evidence="1">Uncharacterized protein</fullName>
    </submittedName>
</protein>
<proteinExistence type="predicted"/>
<reference evidence="1" key="1">
    <citation type="journal article" date="2014" name="Front. Microbiol.">
        <title>High frequency of phylogenetically diverse reductive dehalogenase-homologous genes in deep subseafloor sedimentary metagenomes.</title>
        <authorList>
            <person name="Kawai M."/>
            <person name="Futagami T."/>
            <person name="Toyoda A."/>
            <person name="Takaki Y."/>
            <person name="Nishi S."/>
            <person name="Hori S."/>
            <person name="Arai W."/>
            <person name="Tsubouchi T."/>
            <person name="Morono Y."/>
            <person name="Uchiyama I."/>
            <person name="Ito T."/>
            <person name="Fujiyama A."/>
            <person name="Inagaki F."/>
            <person name="Takami H."/>
        </authorList>
    </citation>
    <scope>NUCLEOTIDE SEQUENCE</scope>
    <source>
        <strain evidence="1">Expedition CK06-06</strain>
    </source>
</reference>
<feature type="non-terminal residue" evidence="1">
    <location>
        <position position="253"/>
    </location>
</feature>
<gene>
    <name evidence="1" type="ORF">S01H1_26338</name>
</gene>
<accession>X0U7C3</accession>
<sequence length="253" mass="27413">MKFPEWLPDRDEFENPGLVECLNVIGDTYYRPIGTLTGGGTALTDYARGAFSLKDDDGVAFNFAGDETKLYHLQSGNMVAVNTGYATTTENVWRFAKFGSFCLTTNRDNNIQKFDVESVAVFSDLGGTPPKAKELAVVGDFLVIGNIAGAPNKVQWSGINDIEEWTAGVSESGSQELPEGGAIKAITSGEYGLIFQENHITRMTYQGPPLNFSFDVVETGRGTIDGGSVVQFGILTYFISQNGFYVTDGTQSM</sequence>
<comment type="caution">
    <text evidence="1">The sequence shown here is derived from an EMBL/GenBank/DDBJ whole genome shotgun (WGS) entry which is preliminary data.</text>
</comment>
<name>X0U7C3_9ZZZZ</name>
<organism evidence="1">
    <name type="scientific">marine sediment metagenome</name>
    <dbReference type="NCBI Taxonomy" id="412755"/>
    <lineage>
        <taxon>unclassified sequences</taxon>
        <taxon>metagenomes</taxon>
        <taxon>ecological metagenomes</taxon>
    </lineage>
</organism>
<evidence type="ECO:0000313" key="1">
    <source>
        <dbReference type="EMBL" id="GAF96262.1"/>
    </source>
</evidence>
<dbReference type="EMBL" id="BARS01015958">
    <property type="protein sequence ID" value="GAF96262.1"/>
    <property type="molecule type" value="Genomic_DNA"/>
</dbReference>